<accession>A0ABR7MDX6</accession>
<proteinExistence type="predicted"/>
<feature type="transmembrane region" description="Helical" evidence="1">
    <location>
        <begin position="817"/>
        <end position="838"/>
    </location>
</feature>
<evidence type="ECO:0008006" key="4">
    <source>
        <dbReference type="Google" id="ProtNLM"/>
    </source>
</evidence>
<keyword evidence="1" id="KW-1133">Transmembrane helix</keyword>
<keyword evidence="3" id="KW-1185">Reference proteome</keyword>
<reference evidence="2 3" key="1">
    <citation type="submission" date="2016-07" db="EMBL/GenBank/DDBJ databases">
        <title>Genome analysis of Flavihumibacter stibioxidans YS-17.</title>
        <authorList>
            <person name="Shi K."/>
            <person name="Han Y."/>
            <person name="Wang G."/>
        </authorList>
    </citation>
    <scope>NUCLEOTIDE SEQUENCE [LARGE SCALE GENOMIC DNA]</scope>
    <source>
        <strain evidence="2 3">YS-17</strain>
    </source>
</reference>
<name>A0ABR7MDX6_9BACT</name>
<dbReference type="PANTHER" id="PTHR38454:SF1">
    <property type="entry name" value="INTEGRAL MEMBRANE PROTEIN"/>
    <property type="match status" value="1"/>
</dbReference>
<protein>
    <recommendedName>
        <fullName evidence="4">Membrane protein YfhO</fullName>
    </recommendedName>
</protein>
<feature type="transmembrane region" description="Helical" evidence="1">
    <location>
        <begin position="356"/>
        <end position="373"/>
    </location>
</feature>
<feature type="transmembrane region" description="Helical" evidence="1">
    <location>
        <begin position="530"/>
        <end position="548"/>
    </location>
</feature>
<feature type="transmembrane region" description="Helical" evidence="1">
    <location>
        <begin position="111"/>
        <end position="134"/>
    </location>
</feature>
<feature type="transmembrane region" description="Helical" evidence="1">
    <location>
        <begin position="415"/>
        <end position="435"/>
    </location>
</feature>
<dbReference type="EMBL" id="MBUA01000031">
    <property type="protein sequence ID" value="MBC6493157.1"/>
    <property type="molecule type" value="Genomic_DNA"/>
</dbReference>
<dbReference type="PANTHER" id="PTHR38454">
    <property type="entry name" value="INTEGRAL MEMBRANE PROTEIN-RELATED"/>
    <property type="match status" value="1"/>
</dbReference>
<gene>
    <name evidence="2" type="ORF">BC349_19050</name>
</gene>
<keyword evidence="1" id="KW-0812">Transmembrane</keyword>
<feature type="transmembrane region" description="Helical" evidence="1">
    <location>
        <begin position="555"/>
        <end position="577"/>
    </location>
</feature>
<evidence type="ECO:0000256" key="1">
    <source>
        <dbReference type="SAM" id="Phobius"/>
    </source>
</evidence>
<feature type="transmembrane region" description="Helical" evidence="1">
    <location>
        <begin position="456"/>
        <end position="475"/>
    </location>
</feature>
<feature type="transmembrane region" description="Helical" evidence="1">
    <location>
        <begin position="380"/>
        <end position="395"/>
    </location>
</feature>
<dbReference type="InterPro" id="IPR018580">
    <property type="entry name" value="Uncharacterised_YfhO"/>
</dbReference>
<feature type="transmembrane region" description="Helical" evidence="1">
    <location>
        <begin position="140"/>
        <end position="164"/>
    </location>
</feature>
<comment type="caution">
    <text evidence="2">The sequence shown here is derived from an EMBL/GenBank/DDBJ whole genome shotgun (WGS) entry which is preliminary data.</text>
</comment>
<dbReference type="Proteomes" id="UP000765802">
    <property type="component" value="Unassembled WGS sequence"/>
</dbReference>
<evidence type="ECO:0000313" key="2">
    <source>
        <dbReference type="EMBL" id="MBC6493157.1"/>
    </source>
</evidence>
<feature type="transmembrane region" description="Helical" evidence="1">
    <location>
        <begin position="193"/>
        <end position="210"/>
    </location>
</feature>
<organism evidence="2 3">
    <name type="scientific">Flavihumibacter stibioxidans</name>
    <dbReference type="NCBI Taxonomy" id="1834163"/>
    <lineage>
        <taxon>Bacteria</taxon>
        <taxon>Pseudomonadati</taxon>
        <taxon>Bacteroidota</taxon>
        <taxon>Chitinophagia</taxon>
        <taxon>Chitinophagales</taxon>
        <taxon>Chitinophagaceae</taxon>
        <taxon>Flavihumibacter</taxon>
    </lineage>
</organism>
<feature type="transmembrane region" description="Helical" evidence="1">
    <location>
        <begin position="87"/>
        <end position="106"/>
    </location>
</feature>
<evidence type="ECO:0000313" key="3">
    <source>
        <dbReference type="Proteomes" id="UP000765802"/>
    </source>
</evidence>
<dbReference type="Pfam" id="PF09586">
    <property type="entry name" value="YfhO"/>
    <property type="match status" value="1"/>
</dbReference>
<keyword evidence="1" id="KW-0472">Membrane</keyword>
<sequence length="844" mass="93581">MKSNWFKQASPHIYAILFFLVVSVVYCQPAIMGKVLEQHDIQGWKGMAQQSFEFKEKYGHFPLWSNSMFGGMPAFTFTSNGAMVETIYLQVLLTLGMPIPVSFFFLACISFYFLCMVLGIRPLVAALAAIAYAWSTYDPVIIAVGHNTKMWAIAYAPAVIGSLLMVYQKKYLTGAALLALFFGLQTSTQHVQVVYYTVIVMALISIAYLVNSIRNKETGALFPSFGIALVAGLVGLASYATSWYPLQEYSKETMRGGRSEITEGVDSTNKTVGGLDKDYAFHWSYGITETMTFFVPSIYGGSSGTVVNGEIISEFGDDTKTATVLMEKTGMQEDQANSFVKQLPAYWGSQPGTSGPVYFGAIICFLFILGMVYVKSWHKWWILAATIIGILLAWGKNFSSLNYFLFDYLPFYNKFRAPTIALIIPQLTFPLLAALGLEQFLKTDSKDAGEQKRLKLTAIISGVVIALYLVFYLMADFSGAGDAGLKQQLAGSMMQGGDQNPQMQQQAADFAQSIVSALRDDRKSLFGGDLFRSILLVLLAATLMYFYRKGKLNQVILLVGLLVASSIDIVGVGTRYLGHRNFVEKEEFEANFTPNAADLSIKNDTRQPFRVFDQSTNANPFESSRASYFHNSIGGYSPAKLGLYQDLIQHQLSKGNMQVFNMLNTRYFIMQNPANGQAVAQVNPEAFGPAWFVKEVKIVKDGNAEMKALDSTSLKDIAVVQEKYVQTLGGQPVYDSSASIQWVENLNDKVVYKTNASTDQFAVFSEIFYDKGWNAYLDGKPVPYVKANYVLRGMKVPAGTHNIEFRFEPKAVASSQMVSTISAILIYLGLAVIAFLAWKRKKLV</sequence>
<feature type="transmembrane region" description="Helical" evidence="1">
    <location>
        <begin position="222"/>
        <end position="244"/>
    </location>
</feature>
<feature type="transmembrane region" description="Helical" evidence="1">
    <location>
        <begin position="12"/>
        <end position="31"/>
    </location>
</feature>
<dbReference type="RefSeq" id="WP_187258475.1">
    <property type="nucleotide sequence ID" value="NZ_JBHULF010000006.1"/>
</dbReference>